<name>A0ACC3CJQ9_PYRYE</name>
<proteinExistence type="predicted"/>
<sequence length="1683" mass="178551">MFPANPAVPAALVICVPCQTTIESAAQLKNHLSLRTHKHALRAACGAEGGAPLPAGSQLPAYAASTVAQSQALLVVPAEPAQAALRERYTSSPWPASPTAPHLGPVPGLPVHTGQWGCFACRRAASTAKALTKVHEAPAVADGELCTNTDFSDGLAVQSLKRGNRCAKFPVTTAAAPLGPSAAPSTADSQSGGLLQIYRFNDALKDMHWTAVSVMQRYGLFMPSPGPVVYRGDLEHGKARLPVFGWFFFACLKAAVLWLYRDAIKYLRGCDNVIASRLRIGQTAGDMRQRPFNIRITEPSLVKYARDEAVLLYVAQDIAGLGQLSAAEALEAGHDVPSLSPAAVQAIQDLREAYQAHASTVLYNGKTRCDIGLVMPFLSVVYPSCVTALSPAQQAHGGGFDAREAARMAKYLDATGAQHLAGALLFGTHIVNARAFMDIESESVEASFKLIQDATDPSSTTAAAYIVQLYAHGESIGRAEAVAPAFLPCDEPEHLAGAPEEAMCGSLLSQGLHLSTITLGDRLANLQRLAMEEMTELLFGYDPEPSGFFAEAVHLTDIPNRQVPGVSFLQMPANQAMLRRWQSHFLASGVLDSPSCPVRPAVKTSAAGAGACAADDHPALEVDPSAPPVITDAAGLAAWRKKLDRLRARLWAIVHTVGGAPPRQTESAALTICPSTARSRRGLYVHKGAVYTILTYHKGQVEHQGRGRPIIRWLDAATSTLLLLYMVFLETLEAFFARARSPGASGGGSGADASSANPIWSSLADRSLLFRDCRGQPLPVRALSTAFEVDLLGGASLLPIGIRVYRQWAAAVAKLVTKMDICDPHFGDPDGVCGDAVASLASGMPGVPDWGRVLELQSGHSTRTAATNYAGDPSLSFGDVNNSSFFLFKGGSLRWHASMGLASNHFPNHLRHPVAEQLCMRIVAAGPGAAARSAVANANVLVAANKLGVPVTVWRRGGGSTRNSTAAIVVLDVCTAVQDMAAFLEFLRYLEGVCRLARVVVDEVHLLPLWSTFRNHMMHVRSVLSQLSCPLILLTATAPAAWLTTLLSFVGTPPSRPFATIRPVSTRRANIRYIVERSRRPFVVSMVPGANQALHDAVAMRVAEQVRQIGNPSGDASGRSAVIGVFCETVDEVNGVANALCGIPRNPAEPTPRAALHDMRDVVVLKFHAADATLAERAPDAPAPLPARAAAPGNSSAPVATPSDLTGATTRARGSDAEPDTQPLFHVHNLFSEGGRPGDDASTIALGLDATLDGFSRDTFVSCTAGGFARCDYCEEQVRKKRRRESDGAGSPDKPPDSGTSGGRGHDIAGSSSGGGAAESPQERDMRMRTPLPGLRFPTRTRLADDLDMTPPSGPPTRTTTARMDNAVSGNAGGSGGDIITSPLTQSQRAALPPTSVVTASATPAAGRGSSGGPASSSGPPASTVPAVFESARYMLADDRALAAYALTLETLQRGQRAALAVWRSYDQGDYKPPCSWCRALSVPVTPGMKHTSSSCFNRVCMNCLRPSIMRQSARTATMGDVCCQPRNICKEDPKPWDPNTDGHIDPSISRCDGCCLPRTVRCDETAHDMHGAAHFGPTKCPWTLCIKVVLIQVLLSRAHMSVDKPDFAPALFKACQVEWTTTSGNGSDAAPERLIPNDLLVWGPNKRQQGTDAIARWLTSGRKLPNIVLLAPILARAFDLSF</sequence>
<gene>
    <name evidence="1" type="ORF">I4F81_012916</name>
</gene>
<comment type="caution">
    <text evidence="1">The sequence shown here is derived from an EMBL/GenBank/DDBJ whole genome shotgun (WGS) entry which is preliminary data.</text>
</comment>
<evidence type="ECO:0000313" key="2">
    <source>
        <dbReference type="Proteomes" id="UP000798662"/>
    </source>
</evidence>
<keyword evidence="2" id="KW-1185">Reference proteome</keyword>
<protein>
    <submittedName>
        <fullName evidence="1">Uncharacterized protein</fullName>
    </submittedName>
</protein>
<dbReference type="EMBL" id="CM020620">
    <property type="protein sequence ID" value="KAK1870457.1"/>
    <property type="molecule type" value="Genomic_DNA"/>
</dbReference>
<reference evidence="1" key="1">
    <citation type="submission" date="2019-11" db="EMBL/GenBank/DDBJ databases">
        <title>Nori genome reveals adaptations in red seaweeds to the harsh intertidal environment.</title>
        <authorList>
            <person name="Wang D."/>
            <person name="Mao Y."/>
        </authorList>
    </citation>
    <scope>NUCLEOTIDE SEQUENCE</scope>
    <source>
        <tissue evidence="1">Gametophyte</tissue>
    </source>
</reference>
<accession>A0ACC3CJQ9</accession>
<dbReference type="Proteomes" id="UP000798662">
    <property type="component" value="Chromosome 3"/>
</dbReference>
<organism evidence="1 2">
    <name type="scientific">Pyropia yezoensis</name>
    <name type="common">Susabi-nori</name>
    <name type="synonym">Porphyra yezoensis</name>
    <dbReference type="NCBI Taxonomy" id="2788"/>
    <lineage>
        <taxon>Eukaryota</taxon>
        <taxon>Rhodophyta</taxon>
        <taxon>Bangiophyceae</taxon>
        <taxon>Bangiales</taxon>
        <taxon>Bangiaceae</taxon>
        <taxon>Pyropia</taxon>
    </lineage>
</organism>
<evidence type="ECO:0000313" key="1">
    <source>
        <dbReference type="EMBL" id="KAK1870457.1"/>
    </source>
</evidence>